<evidence type="ECO:0000256" key="2">
    <source>
        <dbReference type="ARBA" id="ARBA00022475"/>
    </source>
</evidence>
<feature type="transmembrane region" description="Helical" evidence="10">
    <location>
        <begin position="270"/>
        <end position="291"/>
    </location>
</feature>
<dbReference type="GO" id="GO:0007165">
    <property type="term" value="P:signal transduction"/>
    <property type="evidence" value="ECO:0007669"/>
    <property type="project" value="UniProtKB-KW"/>
</dbReference>
<protein>
    <recommendedName>
        <fullName evidence="10">Odorant receptor</fullName>
    </recommendedName>
</protein>
<dbReference type="PANTHER" id="PTHR21137">
    <property type="entry name" value="ODORANT RECEPTOR"/>
    <property type="match status" value="1"/>
</dbReference>
<keyword evidence="9 10" id="KW-0807">Transducer</keyword>
<feature type="transmembrane region" description="Helical" evidence="10">
    <location>
        <begin position="78"/>
        <end position="95"/>
    </location>
</feature>
<evidence type="ECO:0000256" key="10">
    <source>
        <dbReference type="RuleBase" id="RU351113"/>
    </source>
</evidence>
<dbReference type="EMBL" id="ON926833">
    <property type="protein sequence ID" value="WEG72116.1"/>
    <property type="molecule type" value="mRNA"/>
</dbReference>
<dbReference type="AlphaFoldDB" id="A0A9Y1IS03"/>
<evidence type="ECO:0000256" key="9">
    <source>
        <dbReference type="ARBA" id="ARBA00023224"/>
    </source>
</evidence>
<feature type="transmembrane region" description="Helical" evidence="10">
    <location>
        <begin position="131"/>
        <end position="152"/>
    </location>
</feature>
<keyword evidence="2" id="KW-1003">Cell membrane</keyword>
<dbReference type="PANTHER" id="PTHR21137:SF35">
    <property type="entry name" value="ODORANT RECEPTOR 19A-RELATED"/>
    <property type="match status" value="1"/>
</dbReference>
<feature type="transmembrane region" description="Helical" evidence="10">
    <location>
        <begin position="179"/>
        <end position="209"/>
    </location>
</feature>
<keyword evidence="5 10" id="KW-0552">Olfaction</keyword>
<dbReference type="GO" id="GO:0004984">
    <property type="term" value="F:olfactory receptor activity"/>
    <property type="evidence" value="ECO:0007669"/>
    <property type="project" value="InterPro"/>
</dbReference>
<feature type="transmembrane region" description="Helical" evidence="10">
    <location>
        <begin position="297"/>
        <end position="318"/>
    </location>
</feature>
<proteinExistence type="evidence at transcript level"/>
<comment type="similarity">
    <text evidence="10">Belongs to the insect chemoreceptor superfamily. Heteromeric odorant receptor channel (TC 1.A.69) family.</text>
</comment>
<feature type="transmembrane region" description="Helical" evidence="10">
    <location>
        <begin position="44"/>
        <end position="66"/>
    </location>
</feature>
<evidence type="ECO:0000256" key="1">
    <source>
        <dbReference type="ARBA" id="ARBA00004651"/>
    </source>
</evidence>
<keyword evidence="3 10" id="KW-0716">Sensory transduction</keyword>
<comment type="caution">
    <text evidence="10">Lacks conserved residue(s) required for the propagation of feature annotation.</text>
</comment>
<name>A0A9Y1IS03_GRAMO</name>
<evidence type="ECO:0000256" key="8">
    <source>
        <dbReference type="ARBA" id="ARBA00023170"/>
    </source>
</evidence>
<dbReference type="GO" id="GO:0005886">
    <property type="term" value="C:plasma membrane"/>
    <property type="evidence" value="ECO:0007669"/>
    <property type="project" value="UniProtKB-SubCell"/>
</dbReference>
<organism evidence="11">
    <name type="scientific">Grapholita molesta</name>
    <name type="common">Oriental fruit moth</name>
    <name type="synonym">Cydia molesta</name>
    <dbReference type="NCBI Taxonomy" id="192188"/>
    <lineage>
        <taxon>Eukaryota</taxon>
        <taxon>Metazoa</taxon>
        <taxon>Ecdysozoa</taxon>
        <taxon>Arthropoda</taxon>
        <taxon>Hexapoda</taxon>
        <taxon>Insecta</taxon>
        <taxon>Pterygota</taxon>
        <taxon>Neoptera</taxon>
        <taxon>Endopterygota</taxon>
        <taxon>Lepidoptera</taxon>
        <taxon>Glossata</taxon>
        <taxon>Ditrysia</taxon>
        <taxon>Tortricoidea</taxon>
        <taxon>Tortricidae</taxon>
        <taxon>Olethreutinae</taxon>
        <taxon>Grapholitini</taxon>
        <taxon>Grapholita</taxon>
    </lineage>
</organism>
<dbReference type="InterPro" id="IPR004117">
    <property type="entry name" value="7tm6_olfct_rcpt"/>
</dbReference>
<evidence type="ECO:0000256" key="5">
    <source>
        <dbReference type="ARBA" id="ARBA00022725"/>
    </source>
</evidence>
<keyword evidence="6 10" id="KW-1133">Transmembrane helix</keyword>
<evidence type="ECO:0000256" key="7">
    <source>
        <dbReference type="ARBA" id="ARBA00023136"/>
    </source>
</evidence>
<evidence type="ECO:0000313" key="11">
    <source>
        <dbReference type="EMBL" id="WEG72116.1"/>
    </source>
</evidence>
<keyword evidence="4 10" id="KW-0812">Transmembrane</keyword>
<evidence type="ECO:0000256" key="4">
    <source>
        <dbReference type="ARBA" id="ARBA00022692"/>
    </source>
</evidence>
<dbReference type="Pfam" id="PF02949">
    <property type="entry name" value="7tm_6"/>
    <property type="match status" value="1"/>
</dbReference>
<dbReference type="GO" id="GO:0005549">
    <property type="term" value="F:odorant binding"/>
    <property type="evidence" value="ECO:0007669"/>
    <property type="project" value="InterPro"/>
</dbReference>
<accession>A0A9Y1IS03</accession>
<sequence>MLTMAKAKMNIGDLYLSRAKFIMSLLGVWMPPLNESMMHKFYRLFMLSLQYSFLVFQVIYMCQVLGDLEEVSQSSFLLFTQACLCFKVTVFHLNMDSFRDLLAQMNSDVFMPQTKKHDEILKLQAARIKRLLLGFMISSQATCSLFVLRPLFDDANRNFPFKMWMPVSPDHSPQYELGFLFQLLTISMSAFMYFGVDSVCLSMVIFGCAEIDIIKEKIMNVTPIADKRTNRSVTVQSVLNEHYKVLIECVTHHQAIVKFIKQVEDTYHSYLLFQLSGSVGLICMSALRILVVDPKSVQFMSVVMYLLVMIAQLFVCCWSGHELTATSMELHTVVYECCWYEQDVRFKRALVFTMLRLGRSMEFRAGRYVTLSRQTFVAILRMSYSYFAVLKQTNSRNEVMELET</sequence>
<keyword evidence="7 10" id="KW-0472">Membrane</keyword>
<comment type="subcellular location">
    <subcellularLocation>
        <location evidence="1 10">Cell membrane</location>
        <topology evidence="1 10">Multi-pass membrane protein</topology>
    </subcellularLocation>
</comment>
<keyword evidence="8 10" id="KW-0675">Receptor</keyword>
<evidence type="ECO:0000256" key="6">
    <source>
        <dbReference type="ARBA" id="ARBA00022989"/>
    </source>
</evidence>
<evidence type="ECO:0000256" key="3">
    <source>
        <dbReference type="ARBA" id="ARBA00022606"/>
    </source>
</evidence>
<reference evidence="11" key="1">
    <citation type="submission" date="2022-06" db="EMBL/GenBank/DDBJ databases">
        <authorList>
            <person name="Shang L."/>
        </authorList>
    </citation>
    <scope>NUCLEOTIDE SEQUENCE</scope>
</reference>